<name>A0A7J6HK63_CANSA</name>
<dbReference type="Pfam" id="PF13966">
    <property type="entry name" value="zf-RVT"/>
    <property type="match status" value="1"/>
</dbReference>
<reference evidence="3 4" key="1">
    <citation type="journal article" date="2020" name="bioRxiv">
        <title>Sequence and annotation of 42 cannabis genomes reveals extensive copy number variation in cannabinoid synthesis and pathogen resistance genes.</title>
        <authorList>
            <person name="Mckernan K.J."/>
            <person name="Helbert Y."/>
            <person name="Kane L.T."/>
            <person name="Ebling H."/>
            <person name="Zhang L."/>
            <person name="Liu B."/>
            <person name="Eaton Z."/>
            <person name="Mclaughlin S."/>
            <person name="Kingan S."/>
            <person name="Baybayan P."/>
            <person name="Concepcion G."/>
            <person name="Jordan M."/>
            <person name="Riva A."/>
            <person name="Barbazuk W."/>
            <person name="Harkins T."/>
        </authorList>
    </citation>
    <scope>NUCLEOTIDE SEQUENCE [LARGE SCALE GENOMIC DNA]</scope>
    <source>
        <strain evidence="4">cv. Jamaican Lion 4</strain>
        <tissue evidence="3">Leaf</tissue>
    </source>
</reference>
<organism evidence="3 4">
    <name type="scientific">Cannabis sativa</name>
    <name type="common">Hemp</name>
    <name type="synonym">Marijuana</name>
    <dbReference type="NCBI Taxonomy" id="3483"/>
    <lineage>
        <taxon>Eukaryota</taxon>
        <taxon>Viridiplantae</taxon>
        <taxon>Streptophyta</taxon>
        <taxon>Embryophyta</taxon>
        <taxon>Tracheophyta</taxon>
        <taxon>Spermatophyta</taxon>
        <taxon>Magnoliopsida</taxon>
        <taxon>eudicotyledons</taxon>
        <taxon>Gunneridae</taxon>
        <taxon>Pentapetalae</taxon>
        <taxon>rosids</taxon>
        <taxon>fabids</taxon>
        <taxon>Rosales</taxon>
        <taxon>Cannabaceae</taxon>
        <taxon>Cannabis</taxon>
    </lineage>
</organism>
<proteinExistence type="predicted"/>
<evidence type="ECO:0000313" key="3">
    <source>
        <dbReference type="EMBL" id="KAF4394999.1"/>
    </source>
</evidence>
<feature type="region of interest" description="Disordered" evidence="1">
    <location>
        <begin position="118"/>
        <end position="142"/>
    </location>
</feature>
<dbReference type="Proteomes" id="UP000525078">
    <property type="component" value="Unassembled WGS sequence"/>
</dbReference>
<dbReference type="AlphaFoldDB" id="A0A7J6HK63"/>
<accession>A0A7J6HK63</accession>
<sequence length="160" mass="17826">MWALKLPKNVKIFAWRFINDALPTQVNLMHRKFFAVATCSLCNCLRESSGHALFFCTRAQQVWSLSHVFSPDPLISRMNGFEIFSSIAVVHQNDVLAKILCLIGYVKVESLLFKKKKGVGSSPTHLSGSGLTPQAETNSQAWPNRAKEISCRAESMLGRA</sequence>
<protein>
    <recommendedName>
        <fullName evidence="2">Reverse transcriptase zinc-binding domain-containing protein</fullName>
    </recommendedName>
</protein>
<evidence type="ECO:0000259" key="2">
    <source>
        <dbReference type="Pfam" id="PF13966"/>
    </source>
</evidence>
<dbReference type="InterPro" id="IPR026960">
    <property type="entry name" value="RVT-Znf"/>
</dbReference>
<evidence type="ECO:0000256" key="1">
    <source>
        <dbReference type="SAM" id="MobiDB-lite"/>
    </source>
</evidence>
<feature type="compositionally biased region" description="Polar residues" evidence="1">
    <location>
        <begin position="121"/>
        <end position="142"/>
    </location>
</feature>
<gene>
    <name evidence="3" type="ORF">F8388_017727</name>
</gene>
<evidence type="ECO:0000313" key="4">
    <source>
        <dbReference type="Proteomes" id="UP000525078"/>
    </source>
</evidence>
<dbReference type="EMBL" id="JAATIP010000008">
    <property type="protein sequence ID" value="KAF4394999.1"/>
    <property type="molecule type" value="Genomic_DNA"/>
</dbReference>
<comment type="caution">
    <text evidence="3">The sequence shown here is derived from an EMBL/GenBank/DDBJ whole genome shotgun (WGS) entry which is preliminary data.</text>
</comment>
<feature type="domain" description="Reverse transcriptase zinc-binding" evidence="2">
    <location>
        <begin position="1"/>
        <end position="63"/>
    </location>
</feature>